<evidence type="ECO:0000256" key="1">
    <source>
        <dbReference type="ARBA" id="ARBA00004127"/>
    </source>
</evidence>
<comment type="subcellular location">
    <subcellularLocation>
        <location evidence="1">Endomembrane system</location>
        <topology evidence="1">Multi-pass membrane protein</topology>
    </subcellularLocation>
    <subcellularLocation>
        <location evidence="2">Endoplasmic reticulum membrane</location>
    </subcellularLocation>
</comment>
<dbReference type="AlphaFoldDB" id="A0A1I7K8J7"/>
<evidence type="ECO:0000256" key="9">
    <source>
        <dbReference type="SAM" id="Phobius"/>
    </source>
</evidence>
<dbReference type="Pfam" id="PF03901">
    <property type="entry name" value="Glyco_transf_22"/>
    <property type="match status" value="1"/>
</dbReference>
<organism evidence="10 11">
    <name type="scientific">Pontibacter akesuensis</name>
    <dbReference type="NCBI Taxonomy" id="388950"/>
    <lineage>
        <taxon>Bacteria</taxon>
        <taxon>Pseudomonadati</taxon>
        <taxon>Bacteroidota</taxon>
        <taxon>Cytophagia</taxon>
        <taxon>Cytophagales</taxon>
        <taxon>Hymenobacteraceae</taxon>
        <taxon>Pontibacter</taxon>
    </lineage>
</organism>
<feature type="transmembrane region" description="Helical" evidence="9">
    <location>
        <begin position="373"/>
        <end position="396"/>
    </location>
</feature>
<keyword evidence="5 9" id="KW-0812">Transmembrane</keyword>
<feature type="transmembrane region" description="Helical" evidence="9">
    <location>
        <begin position="120"/>
        <end position="138"/>
    </location>
</feature>
<keyword evidence="3 10" id="KW-0328">Glycosyltransferase</keyword>
<evidence type="ECO:0000256" key="2">
    <source>
        <dbReference type="ARBA" id="ARBA00004586"/>
    </source>
</evidence>
<keyword evidence="11" id="KW-1185">Reference proteome</keyword>
<evidence type="ECO:0000256" key="5">
    <source>
        <dbReference type="ARBA" id="ARBA00022692"/>
    </source>
</evidence>
<keyword evidence="7 9" id="KW-1133">Transmembrane helix</keyword>
<gene>
    <name evidence="10" type="ORF">SAMN04487941_3515</name>
</gene>
<proteinExistence type="predicted"/>
<evidence type="ECO:0000256" key="7">
    <source>
        <dbReference type="ARBA" id="ARBA00022989"/>
    </source>
</evidence>
<dbReference type="STRING" id="388950.GCA_001611675_01097"/>
<dbReference type="GO" id="GO:0012505">
    <property type="term" value="C:endomembrane system"/>
    <property type="evidence" value="ECO:0007669"/>
    <property type="project" value="UniProtKB-SubCell"/>
</dbReference>
<dbReference type="Proteomes" id="UP000182491">
    <property type="component" value="Unassembled WGS sequence"/>
</dbReference>
<accession>A0A1I7K8J7</accession>
<evidence type="ECO:0000256" key="4">
    <source>
        <dbReference type="ARBA" id="ARBA00022679"/>
    </source>
</evidence>
<sequence length="552" mass="63531">MRSHKHSQMSGTPKTTFTKIFTADAATLGQPQERYLIPLSTVLLIALAIRLIAAFFSKGFAFSDDHFDVITIAQGWLDGFPLWLNEPMPPRHSMLYVLLHYALFYVMEAMGIFSPEVKMTVVRLIHAVYSLLVVYFGYKLTERLSNRANARLVGLMLALMWFMPFMSVRNLVEMVCIPPYLAAFYLMVREDQSERKRVMPYFWAGVLFALAFVFRYHTVLFGAGAGLVLLYKRQWRKAIAVLVGFAVAAFLIQGTIDIIFFDYPFHSIVAYFLYNTEHAYGYSTGPVYRFALTILGFLVPPVSAFLVVGYSRTAKLAPKLFWGGLIFFVAHSLFPNKQERFILPLLPLIMVLGVIGWQSFVRQSAFWNKRRKLLAACWGFFWVLNLLATVGMAFTYTKKSRVAPLVYLSDKPDVDGVVLEFGNHSVKTPPLFYLGRPSVVYDKYVIDEDMVWEEYLQGQKQLPENFVMVYTLNEDKTQQEFNEEITASPYKADYVAVIGTDDMEERMARLHEFYPNLKLDHTISPSLYDRVLHLLNPRVHKNEVVQIYEVKE</sequence>
<feature type="transmembrane region" description="Helical" evidence="9">
    <location>
        <begin position="287"/>
        <end position="308"/>
    </location>
</feature>
<keyword evidence="8 9" id="KW-0472">Membrane</keyword>
<dbReference type="GO" id="GO:0000030">
    <property type="term" value="F:mannosyltransferase activity"/>
    <property type="evidence" value="ECO:0007669"/>
    <property type="project" value="TreeGrafter"/>
</dbReference>
<feature type="transmembrane region" description="Helical" evidence="9">
    <location>
        <begin position="35"/>
        <end position="56"/>
    </location>
</feature>
<protein>
    <submittedName>
        <fullName evidence="10">Alg9-like mannosyltransferase family protein</fullName>
    </submittedName>
</protein>
<dbReference type="EMBL" id="FPCA01000004">
    <property type="protein sequence ID" value="SFU93766.1"/>
    <property type="molecule type" value="Genomic_DNA"/>
</dbReference>
<keyword evidence="6" id="KW-0256">Endoplasmic reticulum</keyword>
<evidence type="ECO:0000313" key="11">
    <source>
        <dbReference type="Proteomes" id="UP000182491"/>
    </source>
</evidence>
<evidence type="ECO:0000256" key="6">
    <source>
        <dbReference type="ARBA" id="ARBA00022824"/>
    </source>
</evidence>
<evidence type="ECO:0000256" key="3">
    <source>
        <dbReference type="ARBA" id="ARBA00022676"/>
    </source>
</evidence>
<dbReference type="InterPro" id="IPR005599">
    <property type="entry name" value="GPI_mannosylTrfase"/>
</dbReference>
<feature type="transmembrane region" description="Helical" evidence="9">
    <location>
        <begin position="200"/>
        <end position="231"/>
    </location>
</feature>
<feature type="transmembrane region" description="Helical" evidence="9">
    <location>
        <begin position="320"/>
        <end position="335"/>
    </location>
</feature>
<name>A0A1I7K8J7_9BACT</name>
<feature type="transmembrane region" description="Helical" evidence="9">
    <location>
        <begin position="341"/>
        <end position="361"/>
    </location>
</feature>
<reference evidence="11" key="1">
    <citation type="submission" date="2016-10" db="EMBL/GenBank/DDBJ databases">
        <authorList>
            <person name="Varghese N."/>
        </authorList>
    </citation>
    <scope>NUCLEOTIDE SEQUENCE [LARGE SCALE GENOMIC DNA]</scope>
    <source>
        <strain evidence="11">DSM 18820</strain>
    </source>
</reference>
<feature type="transmembrane region" description="Helical" evidence="9">
    <location>
        <begin position="238"/>
        <end position="261"/>
    </location>
</feature>
<evidence type="ECO:0000256" key="8">
    <source>
        <dbReference type="ARBA" id="ARBA00023136"/>
    </source>
</evidence>
<evidence type="ECO:0000313" key="10">
    <source>
        <dbReference type="EMBL" id="SFU93766.1"/>
    </source>
</evidence>
<keyword evidence="4 10" id="KW-0808">Transferase</keyword>
<dbReference type="PANTHER" id="PTHR22760">
    <property type="entry name" value="GLYCOSYLTRANSFERASE"/>
    <property type="match status" value="1"/>
</dbReference>
<feature type="transmembrane region" description="Helical" evidence="9">
    <location>
        <begin position="150"/>
        <end position="166"/>
    </location>
</feature>